<name>A0A0A9GPE9_ARUDO</name>
<evidence type="ECO:0000313" key="2">
    <source>
        <dbReference type="EMBL" id="JAE27010.1"/>
    </source>
</evidence>
<reference evidence="2" key="2">
    <citation type="journal article" date="2015" name="Data Brief">
        <title>Shoot transcriptome of the giant reed, Arundo donax.</title>
        <authorList>
            <person name="Barrero R.A."/>
            <person name="Guerrero F.D."/>
            <person name="Moolhuijzen P."/>
            <person name="Goolsby J.A."/>
            <person name="Tidwell J."/>
            <person name="Bellgard S.E."/>
            <person name="Bellgard M.I."/>
        </authorList>
    </citation>
    <scope>NUCLEOTIDE SEQUENCE</scope>
    <source>
        <tissue evidence="2">Shoot tissue taken approximately 20 cm above the soil surface</tissue>
    </source>
</reference>
<reference evidence="2" key="1">
    <citation type="submission" date="2014-09" db="EMBL/GenBank/DDBJ databases">
        <authorList>
            <person name="Magalhaes I.L.F."/>
            <person name="Oliveira U."/>
            <person name="Santos F.R."/>
            <person name="Vidigal T.H.D.A."/>
            <person name="Brescovit A.D."/>
            <person name="Santos A.J."/>
        </authorList>
    </citation>
    <scope>NUCLEOTIDE SEQUENCE</scope>
    <source>
        <tissue evidence="2">Shoot tissue taken approximately 20 cm above the soil surface</tissue>
    </source>
</reference>
<feature type="chain" id="PRO_5002046345" evidence="1">
    <location>
        <begin position="18"/>
        <end position="42"/>
    </location>
</feature>
<evidence type="ECO:0000256" key="1">
    <source>
        <dbReference type="SAM" id="SignalP"/>
    </source>
</evidence>
<dbReference type="EMBL" id="GBRH01170886">
    <property type="protein sequence ID" value="JAE27010.1"/>
    <property type="molecule type" value="Transcribed_RNA"/>
</dbReference>
<accession>A0A0A9GPE9</accession>
<dbReference type="AlphaFoldDB" id="A0A0A9GPE9"/>
<keyword evidence="1" id="KW-0732">Signal</keyword>
<sequence length="42" mass="4919">MLPFVLIFVEFFTRAPAQCPHYPYPQLVYCTRTSHLQGPFSD</sequence>
<organism evidence="2">
    <name type="scientific">Arundo donax</name>
    <name type="common">Giant reed</name>
    <name type="synonym">Donax arundinaceus</name>
    <dbReference type="NCBI Taxonomy" id="35708"/>
    <lineage>
        <taxon>Eukaryota</taxon>
        <taxon>Viridiplantae</taxon>
        <taxon>Streptophyta</taxon>
        <taxon>Embryophyta</taxon>
        <taxon>Tracheophyta</taxon>
        <taxon>Spermatophyta</taxon>
        <taxon>Magnoliopsida</taxon>
        <taxon>Liliopsida</taxon>
        <taxon>Poales</taxon>
        <taxon>Poaceae</taxon>
        <taxon>PACMAD clade</taxon>
        <taxon>Arundinoideae</taxon>
        <taxon>Arundineae</taxon>
        <taxon>Arundo</taxon>
    </lineage>
</organism>
<proteinExistence type="predicted"/>
<feature type="signal peptide" evidence="1">
    <location>
        <begin position="1"/>
        <end position="17"/>
    </location>
</feature>
<protein>
    <submittedName>
        <fullName evidence="2">Uncharacterized protein</fullName>
    </submittedName>
</protein>